<sequence length="96" mass="10236">MSSNNNNTFFLVLLVLLLLLTSTMAARPLAAAPANKSMTYAAFKPPVGQRAAGEVFAGCLPKGFHRNSGPSRYINYEPAGGTTTTSTILMCDTEKH</sequence>
<organism evidence="2 3">
    <name type="scientific">Linum trigynum</name>
    <dbReference type="NCBI Taxonomy" id="586398"/>
    <lineage>
        <taxon>Eukaryota</taxon>
        <taxon>Viridiplantae</taxon>
        <taxon>Streptophyta</taxon>
        <taxon>Embryophyta</taxon>
        <taxon>Tracheophyta</taxon>
        <taxon>Spermatophyta</taxon>
        <taxon>Magnoliopsida</taxon>
        <taxon>eudicotyledons</taxon>
        <taxon>Gunneridae</taxon>
        <taxon>Pentapetalae</taxon>
        <taxon>rosids</taxon>
        <taxon>fabids</taxon>
        <taxon>Malpighiales</taxon>
        <taxon>Linaceae</taxon>
        <taxon>Linum</taxon>
    </lineage>
</organism>
<proteinExistence type="predicted"/>
<gene>
    <name evidence="2" type="ORF">LTRI10_LOCUS16104</name>
</gene>
<evidence type="ECO:0000256" key="1">
    <source>
        <dbReference type="SAM" id="SignalP"/>
    </source>
</evidence>
<dbReference type="EMBL" id="OZ034816">
    <property type="protein sequence ID" value="CAL1374224.1"/>
    <property type="molecule type" value="Genomic_DNA"/>
</dbReference>
<reference evidence="2 3" key="1">
    <citation type="submission" date="2024-04" db="EMBL/GenBank/DDBJ databases">
        <authorList>
            <person name="Fracassetti M."/>
        </authorList>
    </citation>
    <scope>NUCLEOTIDE SEQUENCE [LARGE SCALE GENOMIC DNA]</scope>
</reference>
<keyword evidence="3" id="KW-1185">Reference proteome</keyword>
<dbReference type="PANTHER" id="PTHR36619">
    <property type="entry name" value="OS04G0208900 PROTEIN"/>
    <property type="match status" value="1"/>
</dbReference>
<dbReference type="Proteomes" id="UP001497516">
    <property type="component" value="Chromosome 3"/>
</dbReference>
<feature type="chain" id="PRO_5043584407" evidence="1">
    <location>
        <begin position="26"/>
        <end position="96"/>
    </location>
</feature>
<accession>A0AAV2DMH6</accession>
<name>A0AAV2DMH6_9ROSI</name>
<feature type="signal peptide" evidence="1">
    <location>
        <begin position="1"/>
        <end position="25"/>
    </location>
</feature>
<keyword evidence="1" id="KW-0732">Signal</keyword>
<evidence type="ECO:0000313" key="2">
    <source>
        <dbReference type="EMBL" id="CAL1374224.1"/>
    </source>
</evidence>
<evidence type="ECO:0000313" key="3">
    <source>
        <dbReference type="Proteomes" id="UP001497516"/>
    </source>
</evidence>
<protein>
    <submittedName>
        <fullName evidence="2">Uncharacterized protein</fullName>
    </submittedName>
</protein>
<dbReference type="AlphaFoldDB" id="A0AAV2DMH6"/>
<dbReference type="PANTHER" id="PTHR36619:SF2">
    <property type="entry name" value="OS04G0208900 PROTEIN"/>
    <property type="match status" value="1"/>
</dbReference>